<organism evidence="1">
    <name type="scientific">viral metagenome</name>
    <dbReference type="NCBI Taxonomy" id="1070528"/>
    <lineage>
        <taxon>unclassified sequences</taxon>
        <taxon>metagenomes</taxon>
        <taxon>organismal metagenomes</taxon>
    </lineage>
</organism>
<protein>
    <submittedName>
        <fullName evidence="1">Uncharacterized protein</fullName>
    </submittedName>
</protein>
<reference evidence="1" key="1">
    <citation type="submission" date="2020-03" db="EMBL/GenBank/DDBJ databases">
        <title>The deep terrestrial virosphere.</title>
        <authorList>
            <person name="Holmfeldt K."/>
            <person name="Nilsson E."/>
            <person name="Simone D."/>
            <person name="Lopez-Fernandez M."/>
            <person name="Wu X."/>
            <person name="de Brujin I."/>
            <person name="Lundin D."/>
            <person name="Andersson A."/>
            <person name="Bertilsson S."/>
            <person name="Dopson M."/>
        </authorList>
    </citation>
    <scope>NUCLEOTIDE SEQUENCE</scope>
    <source>
        <strain evidence="1">MM415B08046</strain>
    </source>
</reference>
<sequence length="58" mass="6345">MDTKKMRACAPLLPPPGDEVVVDCLNEIDRLRGALVEIASGDRTAHECVNWARLALDV</sequence>
<dbReference type="EMBL" id="MT143411">
    <property type="protein sequence ID" value="QJA96555.1"/>
    <property type="molecule type" value="Genomic_DNA"/>
</dbReference>
<accession>A0A6M3LVD6</accession>
<gene>
    <name evidence="1" type="ORF">MM415B08046_0010</name>
</gene>
<name>A0A6M3LVD6_9ZZZZ</name>
<proteinExistence type="predicted"/>
<dbReference type="AlphaFoldDB" id="A0A6M3LVD6"/>
<evidence type="ECO:0000313" key="1">
    <source>
        <dbReference type="EMBL" id="QJA96555.1"/>
    </source>
</evidence>